<accession>A0A6G1HYG3</accession>
<feature type="transmembrane region" description="Helical" evidence="2">
    <location>
        <begin position="277"/>
        <end position="297"/>
    </location>
</feature>
<feature type="region of interest" description="Disordered" evidence="1">
    <location>
        <begin position="332"/>
        <end position="363"/>
    </location>
</feature>
<name>A0A6G1HYG3_9PEZI</name>
<feature type="transmembrane region" description="Helical" evidence="2">
    <location>
        <begin position="224"/>
        <end position="257"/>
    </location>
</feature>
<gene>
    <name evidence="3" type="ORF">EJ06DRAFT_548845</name>
</gene>
<dbReference type="EMBL" id="ML996694">
    <property type="protein sequence ID" value="KAF2400951.1"/>
    <property type="molecule type" value="Genomic_DNA"/>
</dbReference>
<dbReference type="InterPro" id="IPR021836">
    <property type="entry name" value="DUF3429"/>
</dbReference>
<dbReference type="PANTHER" id="PTHR15887:SF1">
    <property type="entry name" value="TRANSMEMBRANE PROTEIN 69"/>
    <property type="match status" value="1"/>
</dbReference>
<evidence type="ECO:0008006" key="5">
    <source>
        <dbReference type="Google" id="ProtNLM"/>
    </source>
</evidence>
<dbReference type="OrthoDB" id="194289at2759"/>
<sequence length="363" mass="39902">MLRTAGRSLSRPLVAGQVRQGISSSPLQVQFSSKLCTASSKRPSPLSASNAPTAVSLLRRHYAQSKWDKVDKKAEEKLAKAKIKPTPETVSTESSIRPVFTEVGEEAQDNTKPVKHGLKDDLTTIRSAFDLTDVPPQAYYMGLAGVVPYVVTSLTTVFAAREIHVASDWGRGMFLTQESAETLLHLLEPLQVGYGAVILSFLGAIHWGLEFAGYGGHQGYRRYAIGVVAPAIAWPTIFLPTEYALITQFIGFTGLYYVDALTGRKGWAPAWYGTYRFMLTFIVGASLVVSLVGRGQIADHLHSQRKPAEMMTQWKDTKEQKLAEEVEFETRAAVKKQEGKENAESEAAEETKGDDGDEDSEKK</sequence>
<feature type="transmembrane region" description="Helical" evidence="2">
    <location>
        <begin position="138"/>
        <end position="160"/>
    </location>
</feature>
<feature type="transmembrane region" description="Helical" evidence="2">
    <location>
        <begin position="192"/>
        <end position="212"/>
    </location>
</feature>
<proteinExistence type="predicted"/>
<keyword evidence="2" id="KW-0472">Membrane</keyword>
<evidence type="ECO:0000256" key="1">
    <source>
        <dbReference type="SAM" id="MobiDB-lite"/>
    </source>
</evidence>
<protein>
    <recommendedName>
        <fullName evidence="5">Mitochondrial inner membrane protein 1</fullName>
    </recommendedName>
</protein>
<dbReference type="AlphaFoldDB" id="A0A6G1HYG3"/>
<keyword evidence="2" id="KW-1133">Transmembrane helix</keyword>
<keyword evidence="2" id="KW-0812">Transmembrane</keyword>
<organism evidence="3 4">
    <name type="scientific">Trichodelitschia bisporula</name>
    <dbReference type="NCBI Taxonomy" id="703511"/>
    <lineage>
        <taxon>Eukaryota</taxon>
        <taxon>Fungi</taxon>
        <taxon>Dikarya</taxon>
        <taxon>Ascomycota</taxon>
        <taxon>Pezizomycotina</taxon>
        <taxon>Dothideomycetes</taxon>
        <taxon>Dothideomycetes incertae sedis</taxon>
        <taxon>Phaeotrichales</taxon>
        <taxon>Phaeotrichaceae</taxon>
        <taxon>Trichodelitschia</taxon>
    </lineage>
</organism>
<evidence type="ECO:0000313" key="4">
    <source>
        <dbReference type="Proteomes" id="UP000799640"/>
    </source>
</evidence>
<dbReference type="PANTHER" id="PTHR15887">
    <property type="entry name" value="TRANSMEMBRANE PROTEIN 69"/>
    <property type="match status" value="1"/>
</dbReference>
<evidence type="ECO:0000256" key="2">
    <source>
        <dbReference type="SAM" id="Phobius"/>
    </source>
</evidence>
<keyword evidence="4" id="KW-1185">Reference proteome</keyword>
<evidence type="ECO:0000313" key="3">
    <source>
        <dbReference type="EMBL" id="KAF2400951.1"/>
    </source>
</evidence>
<dbReference type="Proteomes" id="UP000799640">
    <property type="component" value="Unassembled WGS sequence"/>
</dbReference>
<dbReference type="Pfam" id="PF11911">
    <property type="entry name" value="DUF3429"/>
    <property type="match status" value="1"/>
</dbReference>
<reference evidence="3" key="1">
    <citation type="journal article" date="2020" name="Stud. Mycol.">
        <title>101 Dothideomycetes genomes: a test case for predicting lifestyles and emergence of pathogens.</title>
        <authorList>
            <person name="Haridas S."/>
            <person name="Albert R."/>
            <person name="Binder M."/>
            <person name="Bloem J."/>
            <person name="Labutti K."/>
            <person name="Salamov A."/>
            <person name="Andreopoulos B."/>
            <person name="Baker S."/>
            <person name="Barry K."/>
            <person name="Bills G."/>
            <person name="Bluhm B."/>
            <person name="Cannon C."/>
            <person name="Castanera R."/>
            <person name="Culley D."/>
            <person name="Daum C."/>
            <person name="Ezra D."/>
            <person name="Gonzalez J."/>
            <person name="Henrissat B."/>
            <person name="Kuo A."/>
            <person name="Liang C."/>
            <person name="Lipzen A."/>
            <person name="Lutzoni F."/>
            <person name="Magnuson J."/>
            <person name="Mondo S."/>
            <person name="Nolan M."/>
            <person name="Ohm R."/>
            <person name="Pangilinan J."/>
            <person name="Park H.-J."/>
            <person name="Ramirez L."/>
            <person name="Alfaro M."/>
            <person name="Sun H."/>
            <person name="Tritt A."/>
            <person name="Yoshinaga Y."/>
            <person name="Zwiers L.-H."/>
            <person name="Turgeon B."/>
            <person name="Goodwin S."/>
            <person name="Spatafora J."/>
            <person name="Crous P."/>
            <person name="Grigoriev I."/>
        </authorList>
    </citation>
    <scope>NUCLEOTIDE SEQUENCE</scope>
    <source>
        <strain evidence="3">CBS 262.69</strain>
    </source>
</reference>